<feature type="region of interest" description="Disordered" evidence="1">
    <location>
        <begin position="198"/>
        <end position="232"/>
    </location>
</feature>
<evidence type="ECO:0008006" key="3">
    <source>
        <dbReference type="Google" id="ProtNLM"/>
    </source>
</evidence>
<accession>A0A2S3I2G5</accession>
<evidence type="ECO:0000313" key="2">
    <source>
        <dbReference type="EMBL" id="PAN35339.1"/>
    </source>
</evidence>
<evidence type="ECO:0000256" key="1">
    <source>
        <dbReference type="SAM" id="MobiDB-lite"/>
    </source>
</evidence>
<dbReference type="EMBL" id="CM008051">
    <property type="protein sequence ID" value="PAN35339.1"/>
    <property type="molecule type" value="Genomic_DNA"/>
</dbReference>
<name>A0A2S3I2G5_9POAL</name>
<dbReference type="Proteomes" id="UP000243499">
    <property type="component" value="Chromosome 6"/>
</dbReference>
<gene>
    <name evidence="2" type="ORF">PAHAL_6G200900</name>
</gene>
<organism evidence="2">
    <name type="scientific">Panicum hallii</name>
    <dbReference type="NCBI Taxonomy" id="206008"/>
    <lineage>
        <taxon>Eukaryota</taxon>
        <taxon>Viridiplantae</taxon>
        <taxon>Streptophyta</taxon>
        <taxon>Embryophyta</taxon>
        <taxon>Tracheophyta</taxon>
        <taxon>Spermatophyta</taxon>
        <taxon>Magnoliopsida</taxon>
        <taxon>Liliopsida</taxon>
        <taxon>Poales</taxon>
        <taxon>Poaceae</taxon>
        <taxon>PACMAD clade</taxon>
        <taxon>Panicoideae</taxon>
        <taxon>Panicodae</taxon>
        <taxon>Paniceae</taxon>
        <taxon>Panicinae</taxon>
        <taxon>Panicum</taxon>
        <taxon>Panicum sect. Panicum</taxon>
    </lineage>
</organism>
<reference evidence="2" key="1">
    <citation type="submission" date="2018-04" db="EMBL/GenBank/DDBJ databases">
        <title>WGS assembly of Panicum hallii.</title>
        <authorList>
            <person name="Lovell J."/>
            <person name="Jenkins J."/>
            <person name="Lowry D."/>
            <person name="Mamidi S."/>
            <person name="Sreedasyam A."/>
            <person name="Weng X."/>
            <person name="Barry K."/>
            <person name="Bonette J."/>
            <person name="Campitelli B."/>
            <person name="Daum C."/>
            <person name="Gordon S."/>
            <person name="Gould B."/>
            <person name="Lipzen A."/>
            <person name="Macqueen A."/>
            <person name="Palacio-Mejia J."/>
            <person name="Plott C."/>
            <person name="Shakirov E."/>
            <person name="Shu S."/>
            <person name="Yoshinaga Y."/>
            <person name="Zane M."/>
            <person name="Rokhsar D."/>
            <person name="Grimwood J."/>
            <person name="Schmutz J."/>
            <person name="Juenger T."/>
        </authorList>
    </citation>
    <scope>NUCLEOTIDE SEQUENCE [LARGE SCALE GENOMIC DNA]</scope>
    <source>
        <strain evidence="2">FIL2</strain>
    </source>
</reference>
<proteinExistence type="predicted"/>
<sequence length="232" mass="25502">MALFPIKQLDGPSGYLRWKESVLLRLHTLDVAHVLFEDRPAGDGGDAAAQAAAKKWARDEAVCRGHVLASLSDRLLPDYARFAAAADLWRALARTNDVETRHAWRDRFDAFVFDEGPGDALLEQIAHAEALGAAAKLPDDYVADELCGKLPEVVGNAVLARSGPDNDMGLVWDVARRVVAYGIGPERLWKTTAMSEDDQDGFYIDGPEPEQNTGRRKRGEPGPVARNCRRKV</sequence>
<protein>
    <recommendedName>
        <fullName evidence="3">Retrotransposon Copia-like N-terminal domain-containing protein</fullName>
    </recommendedName>
</protein>
<dbReference type="AlphaFoldDB" id="A0A2S3I2G5"/>
<dbReference type="Gramene" id="PAN35339">
    <property type="protein sequence ID" value="PAN35339"/>
    <property type="gene ID" value="PAHAL_6G200900"/>
</dbReference>